<keyword evidence="11" id="KW-0804">Transcription</keyword>
<dbReference type="InterPro" id="IPR034768">
    <property type="entry name" value="4FE4S_WBL"/>
</dbReference>
<evidence type="ECO:0000256" key="10">
    <source>
        <dbReference type="ARBA" id="ARBA00023157"/>
    </source>
</evidence>
<evidence type="ECO:0000256" key="8">
    <source>
        <dbReference type="ARBA" id="ARBA00023015"/>
    </source>
</evidence>
<proteinExistence type="inferred from homology"/>
<dbReference type="GO" id="GO:0005737">
    <property type="term" value="C:cytoplasm"/>
    <property type="evidence" value="ECO:0007669"/>
    <property type="project" value="UniProtKB-SubCell"/>
</dbReference>
<dbReference type="Pfam" id="PF02467">
    <property type="entry name" value="Whib"/>
    <property type="match status" value="1"/>
</dbReference>
<evidence type="ECO:0000256" key="4">
    <source>
        <dbReference type="ARBA" id="ARBA00022485"/>
    </source>
</evidence>
<gene>
    <name evidence="13" type="ORF">H9871_00080</name>
</gene>
<sequence>MTDQADHWLESARCVRERIDTEFFFATTPAIIEGVQRVCAQCPVAQRCLALAMSAERHYARYGIFGGLTPQQRRELAKATRS</sequence>
<evidence type="ECO:0000256" key="7">
    <source>
        <dbReference type="ARBA" id="ARBA00023014"/>
    </source>
</evidence>
<dbReference type="PANTHER" id="PTHR38839:SF4">
    <property type="entry name" value="TRANSCRIPTIONAL REGULATOR WHIB"/>
    <property type="match status" value="1"/>
</dbReference>
<evidence type="ECO:0000313" key="13">
    <source>
        <dbReference type="EMBL" id="HIW98519.1"/>
    </source>
</evidence>
<name>A0A9D1RZ87_9MICC</name>
<protein>
    <submittedName>
        <fullName evidence="13">WhiB family transcriptional regulator</fullName>
    </submittedName>
</protein>
<dbReference type="Proteomes" id="UP000824151">
    <property type="component" value="Unassembled WGS sequence"/>
</dbReference>
<organism evidence="13 14">
    <name type="scientific">Candidatus Nesterenkonia stercoripullorum</name>
    <dbReference type="NCBI Taxonomy" id="2838701"/>
    <lineage>
        <taxon>Bacteria</taxon>
        <taxon>Bacillati</taxon>
        <taxon>Actinomycetota</taxon>
        <taxon>Actinomycetes</taxon>
        <taxon>Micrococcales</taxon>
        <taxon>Micrococcaceae</taxon>
        <taxon>Nesterenkonia</taxon>
    </lineage>
</organism>
<evidence type="ECO:0000256" key="3">
    <source>
        <dbReference type="ARBA" id="ARBA00006597"/>
    </source>
</evidence>
<dbReference type="PROSITE" id="PS51674">
    <property type="entry name" value="4FE4S_WBL"/>
    <property type="match status" value="1"/>
</dbReference>
<reference evidence="13" key="1">
    <citation type="journal article" date="2021" name="PeerJ">
        <title>Extensive microbial diversity within the chicken gut microbiome revealed by metagenomics and culture.</title>
        <authorList>
            <person name="Gilroy R."/>
            <person name="Ravi A."/>
            <person name="Getino M."/>
            <person name="Pursley I."/>
            <person name="Horton D.L."/>
            <person name="Alikhan N.F."/>
            <person name="Baker D."/>
            <person name="Gharbi K."/>
            <person name="Hall N."/>
            <person name="Watson M."/>
            <person name="Adriaenssens E.M."/>
            <person name="Foster-Nyarko E."/>
            <person name="Jarju S."/>
            <person name="Secka A."/>
            <person name="Antonio M."/>
            <person name="Oren A."/>
            <person name="Chaudhuri R.R."/>
            <person name="La Ragione R."/>
            <person name="Hildebrand F."/>
            <person name="Pallen M.J."/>
        </authorList>
    </citation>
    <scope>NUCLEOTIDE SEQUENCE</scope>
    <source>
        <strain evidence="13">ChiHejej3B27-3195</strain>
    </source>
</reference>
<dbReference type="GO" id="GO:0003677">
    <property type="term" value="F:DNA binding"/>
    <property type="evidence" value="ECO:0007669"/>
    <property type="project" value="UniProtKB-KW"/>
</dbReference>
<dbReference type="PANTHER" id="PTHR38839">
    <property type="entry name" value="TRANSCRIPTIONAL REGULATOR WHID-RELATED"/>
    <property type="match status" value="1"/>
</dbReference>
<evidence type="ECO:0000256" key="11">
    <source>
        <dbReference type="ARBA" id="ARBA00023163"/>
    </source>
</evidence>
<keyword evidence="8" id="KW-0805">Transcription regulation</keyword>
<comment type="subcellular location">
    <subcellularLocation>
        <location evidence="2">Cytoplasm</location>
    </subcellularLocation>
</comment>
<keyword evidence="10" id="KW-1015">Disulfide bond</keyword>
<comment type="cofactor">
    <cofactor evidence="1">
        <name>[4Fe-4S] cluster</name>
        <dbReference type="ChEBI" id="CHEBI:49883"/>
    </cofactor>
</comment>
<dbReference type="EMBL" id="DXGD01000004">
    <property type="protein sequence ID" value="HIW98519.1"/>
    <property type="molecule type" value="Genomic_DNA"/>
</dbReference>
<comment type="caution">
    <text evidence="13">The sequence shown here is derived from an EMBL/GenBank/DDBJ whole genome shotgun (WGS) entry which is preliminary data.</text>
</comment>
<dbReference type="GO" id="GO:0045892">
    <property type="term" value="P:negative regulation of DNA-templated transcription"/>
    <property type="evidence" value="ECO:0007669"/>
    <property type="project" value="TreeGrafter"/>
</dbReference>
<dbReference type="GO" id="GO:0046872">
    <property type="term" value="F:metal ion binding"/>
    <property type="evidence" value="ECO:0007669"/>
    <property type="project" value="UniProtKB-KW"/>
</dbReference>
<evidence type="ECO:0000256" key="9">
    <source>
        <dbReference type="ARBA" id="ARBA00023125"/>
    </source>
</evidence>
<evidence type="ECO:0000256" key="2">
    <source>
        <dbReference type="ARBA" id="ARBA00004496"/>
    </source>
</evidence>
<keyword evidence="5" id="KW-0479">Metal-binding</keyword>
<evidence type="ECO:0000256" key="6">
    <source>
        <dbReference type="ARBA" id="ARBA00023004"/>
    </source>
</evidence>
<dbReference type="InterPro" id="IPR003482">
    <property type="entry name" value="Whib"/>
</dbReference>
<keyword evidence="7" id="KW-0411">Iron-sulfur</keyword>
<dbReference type="GO" id="GO:0051539">
    <property type="term" value="F:4 iron, 4 sulfur cluster binding"/>
    <property type="evidence" value="ECO:0007669"/>
    <property type="project" value="UniProtKB-KW"/>
</dbReference>
<evidence type="ECO:0000259" key="12">
    <source>
        <dbReference type="PROSITE" id="PS51674"/>
    </source>
</evidence>
<evidence type="ECO:0000313" key="14">
    <source>
        <dbReference type="Proteomes" id="UP000824151"/>
    </source>
</evidence>
<keyword evidence="9" id="KW-0238">DNA-binding</keyword>
<dbReference type="GO" id="GO:0045454">
    <property type="term" value="P:cell redox homeostasis"/>
    <property type="evidence" value="ECO:0007669"/>
    <property type="project" value="TreeGrafter"/>
</dbReference>
<reference evidence="13" key="2">
    <citation type="submission" date="2021-04" db="EMBL/GenBank/DDBJ databases">
        <authorList>
            <person name="Gilroy R."/>
        </authorList>
    </citation>
    <scope>NUCLEOTIDE SEQUENCE</scope>
    <source>
        <strain evidence="13">ChiHejej3B27-3195</strain>
    </source>
</reference>
<keyword evidence="6" id="KW-0408">Iron</keyword>
<dbReference type="AlphaFoldDB" id="A0A9D1RZ87"/>
<dbReference type="GO" id="GO:0047134">
    <property type="term" value="F:protein-disulfide reductase [NAD(P)H] activity"/>
    <property type="evidence" value="ECO:0007669"/>
    <property type="project" value="TreeGrafter"/>
</dbReference>
<keyword evidence="4" id="KW-0004">4Fe-4S</keyword>
<comment type="similarity">
    <text evidence="3">Belongs to the WhiB family.</text>
</comment>
<evidence type="ECO:0000256" key="1">
    <source>
        <dbReference type="ARBA" id="ARBA00001966"/>
    </source>
</evidence>
<accession>A0A9D1RZ87</accession>
<feature type="domain" description="4Fe-4S Wbl-type" evidence="12">
    <location>
        <begin position="13"/>
        <end position="75"/>
    </location>
</feature>
<evidence type="ECO:0000256" key="5">
    <source>
        <dbReference type="ARBA" id="ARBA00022723"/>
    </source>
</evidence>